<dbReference type="Pfam" id="PF09676">
    <property type="entry name" value="TraV"/>
    <property type="match status" value="1"/>
</dbReference>
<dbReference type="OrthoDB" id="5298305at2"/>
<dbReference type="InterPro" id="IPR014118">
    <property type="entry name" value="T4SS_TraV"/>
</dbReference>
<dbReference type="Proteomes" id="UP000092695">
    <property type="component" value="Chromosome"/>
</dbReference>
<keyword evidence="2" id="KW-1185">Reference proteome</keyword>
<dbReference type="PROSITE" id="PS51257">
    <property type="entry name" value="PROKAR_LIPOPROTEIN"/>
    <property type="match status" value="1"/>
</dbReference>
<reference evidence="1 2" key="1">
    <citation type="submission" date="2016-06" db="EMBL/GenBank/DDBJ databases">
        <title>Complete genome sequence of a deep-branching marine Gamma Proteobacterium Woeseia oceani type strain XK5.</title>
        <authorList>
            <person name="Mu D."/>
            <person name="Du Z."/>
        </authorList>
    </citation>
    <scope>NUCLEOTIDE SEQUENCE [LARGE SCALE GENOMIC DNA]</scope>
    <source>
        <strain evidence="1 2">XK5</strain>
    </source>
</reference>
<proteinExistence type="predicted"/>
<organism evidence="1 2">
    <name type="scientific">Woeseia oceani</name>
    <dbReference type="NCBI Taxonomy" id="1548547"/>
    <lineage>
        <taxon>Bacteria</taxon>
        <taxon>Pseudomonadati</taxon>
        <taxon>Pseudomonadota</taxon>
        <taxon>Gammaproteobacteria</taxon>
        <taxon>Woeseiales</taxon>
        <taxon>Woeseiaceae</taxon>
        <taxon>Woeseia</taxon>
    </lineage>
</organism>
<protein>
    <recommendedName>
        <fullName evidence="3">Type IV conjugative transfer system protein TraV</fullName>
    </recommendedName>
</protein>
<dbReference type="EMBL" id="CP016268">
    <property type="protein sequence ID" value="ANO50026.1"/>
    <property type="molecule type" value="Genomic_DNA"/>
</dbReference>
<sequence>MQRLKTTGAAWLMAALLSGCGTLPDTTLGHKCGIPDGVGCLSTQEVYNRTVAGDLPGLQTIEGAPTRGRDTELPIATDDAPTVIRTRAMYAPPEELRIWVNQWRDVDGDLHDDAFIYVVVGEGQWLVRD</sequence>
<name>A0A193LC67_9GAMM</name>
<evidence type="ECO:0000313" key="2">
    <source>
        <dbReference type="Proteomes" id="UP000092695"/>
    </source>
</evidence>
<dbReference type="RefSeq" id="WP_068612030.1">
    <property type="nucleotide sequence ID" value="NZ_CP016268.1"/>
</dbReference>
<dbReference type="KEGG" id="woc:BA177_01235"/>
<accession>A0A193LC67</accession>
<gene>
    <name evidence="1" type="ORF">BA177_01235</name>
</gene>
<dbReference type="AlphaFoldDB" id="A0A193LC67"/>
<evidence type="ECO:0000313" key="1">
    <source>
        <dbReference type="EMBL" id="ANO50026.1"/>
    </source>
</evidence>
<dbReference type="STRING" id="1548547.BA177_01235"/>
<evidence type="ECO:0008006" key="3">
    <source>
        <dbReference type="Google" id="ProtNLM"/>
    </source>
</evidence>